<dbReference type="InterPro" id="IPR050430">
    <property type="entry name" value="Peptidase_S1"/>
</dbReference>
<dbReference type="SUPFAM" id="SSF50494">
    <property type="entry name" value="Trypsin-like serine proteases"/>
    <property type="match status" value="1"/>
</dbReference>
<sequence>MSENSTRATWIAGLLATSVAAGILYGTQAQAVVGDEARDGQYQFTAKLDIGSGKRACTGALVESQWVLTAASCFADDPSQGFRITGGVPKQKTTVTVGRTSLSGTGGSMVGAIELVPRGDRDLVMVKLAKPVSGVSPLAVATDEPRQGEDLRTAGYGRTKDEWAPDRLHSASFTVSSTSTASLDLEGKGADTALCKGDAGSPLFREKGGKAELAAVNSAFQQGGCWGSEAGETRRNARSTRVDDVADWVQATAARDLLSRADWKNAAYTASGHFTGPAGGKRSMDLFVVWKDGSASLYQGSRSGDPKTPFSAEIPIAKADSMWKYARAITGGEFAGDGTDGLFVRWKDGEVTEYTHLDEKGVHGEKTLQKGEKDNPNPFWKNARLITAGRFTSNDQRDDVLVLWENGSTSMYTDVHSKGLSGHEQLTEATKSWENAAQISAGDFTGKKTSDLLIQWQDGETSLFPGVDAKGYHGRTKIRDAGSAWKNMQTVTTGSFANDNSKVNDILISWNNGNLGIFPAVDAAGTHGGIELVS</sequence>
<accession>A0ABP6G2X5</accession>
<name>A0ABP6G2X5_9ACTN</name>
<evidence type="ECO:0000313" key="4">
    <source>
        <dbReference type="EMBL" id="GAA2710758.1"/>
    </source>
</evidence>
<dbReference type="InterPro" id="IPR043504">
    <property type="entry name" value="Peptidase_S1_PA_chymotrypsin"/>
</dbReference>
<dbReference type="PROSITE" id="PS50240">
    <property type="entry name" value="TRYPSIN_DOM"/>
    <property type="match status" value="1"/>
</dbReference>
<protein>
    <submittedName>
        <fullName evidence="4">FG-GAP-like repeat-containing protein</fullName>
    </submittedName>
</protein>
<dbReference type="InterPro" id="IPR001314">
    <property type="entry name" value="Peptidase_S1A"/>
</dbReference>
<dbReference type="Proteomes" id="UP001500886">
    <property type="component" value="Unassembled WGS sequence"/>
</dbReference>
<keyword evidence="5" id="KW-1185">Reference proteome</keyword>
<comment type="caution">
    <text evidence="4">The sequence shown here is derived from an EMBL/GenBank/DDBJ whole genome shotgun (WGS) entry which is preliminary data.</text>
</comment>
<dbReference type="PANTHER" id="PTHR24276">
    <property type="entry name" value="POLYSERASE-RELATED"/>
    <property type="match status" value="1"/>
</dbReference>
<comment type="similarity">
    <text evidence="1">Belongs to the peptidase S1 family.</text>
</comment>
<keyword evidence="2" id="KW-1015">Disulfide bond</keyword>
<dbReference type="EMBL" id="BAAASL010000003">
    <property type="protein sequence ID" value="GAA2710758.1"/>
    <property type="molecule type" value="Genomic_DNA"/>
</dbReference>
<dbReference type="Gene3D" id="2.40.10.10">
    <property type="entry name" value="Trypsin-like serine proteases"/>
    <property type="match status" value="1"/>
</dbReference>
<dbReference type="Pfam" id="PF00089">
    <property type="entry name" value="Trypsin"/>
    <property type="match status" value="1"/>
</dbReference>
<evidence type="ECO:0000256" key="1">
    <source>
        <dbReference type="ARBA" id="ARBA00007664"/>
    </source>
</evidence>
<reference evidence="5" key="1">
    <citation type="journal article" date="2019" name="Int. J. Syst. Evol. Microbiol.">
        <title>The Global Catalogue of Microorganisms (GCM) 10K type strain sequencing project: providing services to taxonomists for standard genome sequencing and annotation.</title>
        <authorList>
            <consortium name="The Broad Institute Genomics Platform"/>
            <consortium name="The Broad Institute Genome Sequencing Center for Infectious Disease"/>
            <person name="Wu L."/>
            <person name="Ma J."/>
        </authorList>
    </citation>
    <scope>NUCLEOTIDE SEQUENCE [LARGE SCALE GENOMIC DNA]</scope>
    <source>
        <strain evidence="5">JCM 4542</strain>
    </source>
</reference>
<dbReference type="RefSeq" id="WP_344433592.1">
    <property type="nucleotide sequence ID" value="NZ_BAAASL010000003.1"/>
</dbReference>
<proteinExistence type="inferred from homology"/>
<evidence type="ECO:0000259" key="3">
    <source>
        <dbReference type="PROSITE" id="PS50240"/>
    </source>
</evidence>
<dbReference type="SMART" id="SM00020">
    <property type="entry name" value="Tryp_SPc"/>
    <property type="match status" value="1"/>
</dbReference>
<dbReference type="InterPro" id="IPR001254">
    <property type="entry name" value="Trypsin_dom"/>
</dbReference>
<dbReference type="InterPro" id="IPR009003">
    <property type="entry name" value="Peptidase_S1_PA"/>
</dbReference>
<dbReference type="PRINTS" id="PR00722">
    <property type="entry name" value="CHYMOTRYPSIN"/>
</dbReference>
<evidence type="ECO:0000256" key="2">
    <source>
        <dbReference type="ARBA" id="ARBA00023157"/>
    </source>
</evidence>
<feature type="domain" description="Peptidase S1" evidence="3">
    <location>
        <begin position="32"/>
        <end position="254"/>
    </location>
</feature>
<evidence type="ECO:0000313" key="5">
    <source>
        <dbReference type="Proteomes" id="UP001500886"/>
    </source>
</evidence>
<dbReference type="PANTHER" id="PTHR24276:SF98">
    <property type="entry name" value="FI18310P1-RELATED"/>
    <property type="match status" value="1"/>
</dbReference>
<gene>
    <name evidence="4" type="ORF">GCM10010315_11240</name>
</gene>
<organism evidence="4 5">
    <name type="scientific">Streptomyces luteosporeus</name>
    <dbReference type="NCBI Taxonomy" id="173856"/>
    <lineage>
        <taxon>Bacteria</taxon>
        <taxon>Bacillati</taxon>
        <taxon>Actinomycetota</taxon>
        <taxon>Actinomycetes</taxon>
        <taxon>Kitasatosporales</taxon>
        <taxon>Streptomycetaceae</taxon>
        <taxon>Streptomyces</taxon>
    </lineage>
</organism>